<organism evidence="2 3">
    <name type="scientific">Brevibacillus fulvus</name>
    <dbReference type="NCBI Taxonomy" id="1125967"/>
    <lineage>
        <taxon>Bacteria</taxon>
        <taxon>Bacillati</taxon>
        <taxon>Bacillota</taxon>
        <taxon>Bacilli</taxon>
        <taxon>Bacillales</taxon>
        <taxon>Paenibacillaceae</taxon>
        <taxon>Brevibacillus</taxon>
    </lineage>
</organism>
<dbReference type="SUPFAM" id="SSF53335">
    <property type="entry name" value="S-adenosyl-L-methionine-dependent methyltransferases"/>
    <property type="match status" value="1"/>
</dbReference>
<sequence>MIQTDRDNTLFNSVYHEAYNYVSDYVASVIYDCLQAGGIHFSRHCYQRREVIEQLRPVEKYRSLVYWAVSFLLQQNFLEEKEGVLQTTGYAENFAKQRPSVSVNIEPSLQLIDHVGRSWVEIVTGQAQALPVMFGASGEELWERYFNNSHDLYAVHNQWAAETLADLIQKGRSKILELGVGYGSATQALLAECALRELQIEYTLSDKSLFLLRKARNALKQREEAVITSVAIDINRLEQHAEKQFDLIYAVNVLHCASDIEKTLRDLRGMLSTGGTIVISECVRSGYGHKLHQEFMFSLMPGFEMINHSPDDPAFGFLTPADWQGLLQRAGYRHVEISVNAGGNIRGAIAVGVRE</sequence>
<dbReference type="InterPro" id="IPR029063">
    <property type="entry name" value="SAM-dependent_MTases_sf"/>
</dbReference>
<dbReference type="Proteomes" id="UP000717624">
    <property type="component" value="Unassembled WGS sequence"/>
</dbReference>
<keyword evidence="2" id="KW-0830">Ubiquinone</keyword>
<dbReference type="AlphaFoldDB" id="A0A938XXU9"/>
<comment type="caution">
    <text evidence="2">The sequence shown here is derived from an EMBL/GenBank/DDBJ whole genome shotgun (WGS) entry which is preliminary data.</text>
</comment>
<accession>A0A938XXU9</accession>
<dbReference type="PANTHER" id="PTHR43861:SF1">
    <property type="entry name" value="TRANS-ACONITATE 2-METHYLTRANSFERASE"/>
    <property type="match status" value="1"/>
</dbReference>
<feature type="domain" description="Methyltransferase type 12" evidence="1">
    <location>
        <begin position="176"/>
        <end position="276"/>
    </location>
</feature>
<proteinExistence type="predicted"/>
<gene>
    <name evidence="2" type="ORF">JOD01_001285</name>
</gene>
<protein>
    <submittedName>
        <fullName evidence="2">Ubiquinone/menaquinone biosynthesis C-methylase UbiE</fullName>
    </submittedName>
</protein>
<evidence type="ECO:0000313" key="2">
    <source>
        <dbReference type="EMBL" id="MBM7589685.1"/>
    </source>
</evidence>
<dbReference type="CDD" id="cd02440">
    <property type="entry name" value="AdoMet_MTases"/>
    <property type="match status" value="1"/>
</dbReference>
<evidence type="ECO:0000313" key="3">
    <source>
        <dbReference type="Proteomes" id="UP000717624"/>
    </source>
</evidence>
<dbReference type="InterPro" id="IPR013217">
    <property type="entry name" value="Methyltransf_12"/>
</dbReference>
<dbReference type="RefSeq" id="WP_204517408.1">
    <property type="nucleotide sequence ID" value="NZ_BAABIN010000038.1"/>
</dbReference>
<dbReference type="Gene3D" id="3.40.50.150">
    <property type="entry name" value="Vaccinia Virus protein VP39"/>
    <property type="match status" value="1"/>
</dbReference>
<dbReference type="Pfam" id="PF08242">
    <property type="entry name" value="Methyltransf_12"/>
    <property type="match status" value="1"/>
</dbReference>
<dbReference type="PANTHER" id="PTHR43861">
    <property type="entry name" value="TRANS-ACONITATE 2-METHYLTRANSFERASE-RELATED"/>
    <property type="match status" value="1"/>
</dbReference>
<evidence type="ECO:0000259" key="1">
    <source>
        <dbReference type="Pfam" id="PF08242"/>
    </source>
</evidence>
<keyword evidence="3" id="KW-1185">Reference proteome</keyword>
<dbReference type="EMBL" id="JAFBEB010000003">
    <property type="protein sequence ID" value="MBM7589685.1"/>
    <property type="molecule type" value="Genomic_DNA"/>
</dbReference>
<name>A0A938XXU9_9BACL</name>
<reference evidence="2" key="1">
    <citation type="submission" date="2021-01" db="EMBL/GenBank/DDBJ databases">
        <title>Genomic Encyclopedia of Type Strains, Phase IV (KMG-IV): sequencing the most valuable type-strain genomes for metagenomic binning, comparative biology and taxonomic classification.</title>
        <authorList>
            <person name="Goeker M."/>
        </authorList>
    </citation>
    <scope>NUCLEOTIDE SEQUENCE</scope>
    <source>
        <strain evidence="2">DSM 25523</strain>
    </source>
</reference>